<evidence type="ECO:0000256" key="1">
    <source>
        <dbReference type="SAM" id="MobiDB-lite"/>
    </source>
</evidence>
<dbReference type="EMBL" id="SLZW01000003">
    <property type="protein sequence ID" value="TCS63504.1"/>
    <property type="molecule type" value="Genomic_DNA"/>
</dbReference>
<gene>
    <name evidence="2" type="ORF">EDD55_103126</name>
</gene>
<name>A0A4R3JCV9_9PROT</name>
<feature type="compositionally biased region" description="Pro residues" evidence="1">
    <location>
        <begin position="79"/>
        <end position="89"/>
    </location>
</feature>
<dbReference type="RefSeq" id="WP_132938480.1">
    <property type="nucleotide sequence ID" value="NZ_CP119676.1"/>
</dbReference>
<feature type="region of interest" description="Disordered" evidence="1">
    <location>
        <begin position="526"/>
        <end position="586"/>
    </location>
</feature>
<proteinExistence type="predicted"/>
<feature type="compositionally biased region" description="Low complexity" evidence="1">
    <location>
        <begin position="90"/>
        <end position="117"/>
    </location>
</feature>
<dbReference type="AlphaFoldDB" id="A0A4R3JCV9"/>
<organism evidence="2 3">
    <name type="scientific">Varunaivibrio sulfuroxidans</name>
    <dbReference type="NCBI Taxonomy" id="1773489"/>
    <lineage>
        <taxon>Bacteria</taxon>
        <taxon>Pseudomonadati</taxon>
        <taxon>Pseudomonadota</taxon>
        <taxon>Alphaproteobacteria</taxon>
        <taxon>Rhodospirillales</taxon>
        <taxon>Magnetovibrionaceae</taxon>
        <taxon>Varunaivibrio</taxon>
    </lineage>
</organism>
<feature type="compositionally biased region" description="Low complexity" evidence="1">
    <location>
        <begin position="548"/>
        <end position="557"/>
    </location>
</feature>
<evidence type="ECO:0008006" key="4">
    <source>
        <dbReference type="Google" id="ProtNLM"/>
    </source>
</evidence>
<sequence length="717" mass="74070">MMFSFCVNLRGVLPGRGWPVSGLGGAGLRGMFGRPLTFVLGAAALGPLVLAAGVPRASAQQGPLVLTPPARTSSQLTPSSPPPASPLPTPRQTIETGPAASPAAPPATNASSSGAPPEGTVVKAPSGIQADTLGQINPETVGVLDQGSGGFGVDLWRGTPRAVVETLFSALPVDATSPVVRDLMRRTMLSRALAPTGESLDAGVTLLARRITILSAMGDIPGATQLIDAIPGRVADEKINRIEADVRLLNGDNARACALAQGAVGAAGGDQEYWRQALIFCQALAGKMDAAALGVSLLREQGVKAPVFYTLMDAFTLRTQAKLTTFPDPTPLTLAMARALNVALPEDVATTSSPAILRVLSSSPNAPLDVRLDSAERVAGVGALGPDELRQIYESVSFSQDELASPLSRAEKKRGAWSRALLYRAALGQAIPSARAETLARALKLGREDGRYALTARAFAPLIAGLEPSSTLAWLAPEALRALIVAGDDAGARRWLAFLRTRATLDSSARDALTALMPIVRLSGLERAKPDRAPTPTPTPTPIPAPTPTSTSTSTSTQERGVNINPDGRAAMGKPADGGAATQGGATNAVTTDARAQAWWAVVKNTPNARARASMLYALLSGLGDKLPVSVWRSLLAGSARLSTEAMQAPIAHALDDAARNGRVGETVLLSLVAIGRADPAGLNPMDMERIVAALGAVGLQADARKLSLEIMLASAP</sequence>
<accession>A0A4R3JCV9</accession>
<protein>
    <recommendedName>
        <fullName evidence="4">Antifreeze glycopeptide polyprotein</fullName>
    </recommendedName>
</protein>
<keyword evidence="3" id="KW-1185">Reference proteome</keyword>
<feature type="region of interest" description="Disordered" evidence="1">
    <location>
        <begin position="63"/>
        <end position="124"/>
    </location>
</feature>
<dbReference type="OrthoDB" id="8477642at2"/>
<feature type="compositionally biased region" description="Pro residues" evidence="1">
    <location>
        <begin position="533"/>
        <end position="547"/>
    </location>
</feature>
<comment type="caution">
    <text evidence="2">The sequence shown here is derived from an EMBL/GenBank/DDBJ whole genome shotgun (WGS) entry which is preliminary data.</text>
</comment>
<evidence type="ECO:0000313" key="3">
    <source>
        <dbReference type="Proteomes" id="UP000295304"/>
    </source>
</evidence>
<reference evidence="2 3" key="1">
    <citation type="submission" date="2019-03" db="EMBL/GenBank/DDBJ databases">
        <title>Genomic Encyclopedia of Type Strains, Phase IV (KMG-IV): sequencing the most valuable type-strain genomes for metagenomic binning, comparative biology and taxonomic classification.</title>
        <authorList>
            <person name="Goeker M."/>
        </authorList>
    </citation>
    <scope>NUCLEOTIDE SEQUENCE [LARGE SCALE GENOMIC DNA]</scope>
    <source>
        <strain evidence="2 3">DSM 101688</strain>
    </source>
</reference>
<evidence type="ECO:0000313" key="2">
    <source>
        <dbReference type="EMBL" id="TCS63504.1"/>
    </source>
</evidence>
<dbReference type="Proteomes" id="UP000295304">
    <property type="component" value="Unassembled WGS sequence"/>
</dbReference>